<evidence type="ECO:0000313" key="10">
    <source>
        <dbReference type="EMBL" id="BAS20261.1"/>
    </source>
</evidence>
<reference evidence="11" key="1">
    <citation type="submission" date="2015-08" db="EMBL/GenBank/DDBJ databases">
        <title>Complete genome sequence of Rothia mucilaginosa strain NUM-Rm6536.</title>
        <authorList>
            <person name="Nambu T."/>
        </authorList>
    </citation>
    <scope>NUCLEOTIDE SEQUENCE [LARGE SCALE GENOMIC DNA]</scope>
    <source>
        <strain evidence="11">NUM-Rm6536</strain>
    </source>
</reference>
<dbReference type="EMBL" id="AP014938">
    <property type="protein sequence ID" value="BAS20261.1"/>
    <property type="molecule type" value="Genomic_DNA"/>
</dbReference>
<feature type="transmembrane region" description="Helical" evidence="7">
    <location>
        <begin position="21"/>
        <end position="40"/>
    </location>
</feature>
<name>A0A0K2RZH1_9MICC</name>
<organism evidence="10">
    <name type="scientific">Rothia mucilaginosa</name>
    <dbReference type="NCBI Taxonomy" id="43675"/>
    <lineage>
        <taxon>Bacteria</taxon>
        <taxon>Bacillati</taxon>
        <taxon>Actinomycetota</taxon>
        <taxon>Actinomycetes</taxon>
        <taxon>Micrococcales</taxon>
        <taxon>Micrococcaceae</taxon>
        <taxon>Rothia</taxon>
    </lineage>
</organism>
<evidence type="ECO:0000256" key="7">
    <source>
        <dbReference type="SAM" id="Phobius"/>
    </source>
</evidence>
<evidence type="ECO:0000256" key="2">
    <source>
        <dbReference type="ARBA" id="ARBA00022475"/>
    </source>
</evidence>
<dbReference type="PATRIC" id="fig|43675.28.peg.1042"/>
<evidence type="ECO:0000259" key="9">
    <source>
        <dbReference type="Pfam" id="PF12704"/>
    </source>
</evidence>
<dbReference type="InterPro" id="IPR050250">
    <property type="entry name" value="Macrolide_Exporter_MacB"/>
</dbReference>
<dbReference type="PANTHER" id="PTHR30572">
    <property type="entry name" value="MEMBRANE COMPONENT OF TRANSPORTER-RELATED"/>
    <property type="match status" value="1"/>
</dbReference>
<dbReference type="GO" id="GO:0022857">
    <property type="term" value="F:transmembrane transporter activity"/>
    <property type="evidence" value="ECO:0007669"/>
    <property type="project" value="TreeGrafter"/>
</dbReference>
<evidence type="ECO:0000256" key="4">
    <source>
        <dbReference type="ARBA" id="ARBA00022989"/>
    </source>
</evidence>
<dbReference type="InterPro" id="IPR025857">
    <property type="entry name" value="MacB_PCD"/>
</dbReference>
<comment type="subcellular location">
    <subcellularLocation>
        <location evidence="1">Cell membrane</location>
        <topology evidence="1">Multi-pass membrane protein</topology>
    </subcellularLocation>
</comment>
<dbReference type="InterPro" id="IPR003838">
    <property type="entry name" value="ABC3_permease_C"/>
</dbReference>
<feature type="domain" description="ABC3 transporter permease C-terminal" evidence="8">
    <location>
        <begin position="268"/>
        <end position="380"/>
    </location>
</feature>
<keyword evidence="4 7" id="KW-1133">Transmembrane helix</keyword>
<dbReference type="RefSeq" id="WP_049338345.1">
    <property type="nucleotide sequence ID" value="NZ_AP014938.1"/>
</dbReference>
<evidence type="ECO:0000256" key="3">
    <source>
        <dbReference type="ARBA" id="ARBA00022692"/>
    </source>
</evidence>
<evidence type="ECO:0000259" key="8">
    <source>
        <dbReference type="Pfam" id="PF02687"/>
    </source>
</evidence>
<feature type="transmembrane region" description="Helical" evidence="7">
    <location>
        <begin position="311"/>
        <end position="339"/>
    </location>
</feature>
<gene>
    <name evidence="10" type="ORF">RM6536_1014</name>
</gene>
<evidence type="ECO:0000256" key="5">
    <source>
        <dbReference type="ARBA" id="ARBA00023136"/>
    </source>
</evidence>
<dbReference type="Proteomes" id="UP000066203">
    <property type="component" value="Chromosome"/>
</dbReference>
<comment type="similarity">
    <text evidence="6">Belongs to the ABC-4 integral membrane protein family.</text>
</comment>
<feature type="domain" description="MacB-like periplasmic core" evidence="9">
    <location>
        <begin position="21"/>
        <end position="232"/>
    </location>
</feature>
<keyword evidence="3 7" id="KW-0812">Transmembrane</keyword>
<proteinExistence type="inferred from homology"/>
<dbReference type="PANTHER" id="PTHR30572:SF4">
    <property type="entry name" value="ABC TRANSPORTER PERMEASE YTRF"/>
    <property type="match status" value="1"/>
</dbReference>
<dbReference type="Pfam" id="PF12704">
    <property type="entry name" value="MacB_PCD"/>
    <property type="match status" value="1"/>
</dbReference>
<dbReference type="Pfam" id="PF02687">
    <property type="entry name" value="FtsX"/>
    <property type="match status" value="1"/>
</dbReference>
<accession>A0A0K2RZH1</accession>
<keyword evidence="5 7" id="KW-0472">Membrane</keyword>
<dbReference type="AlphaFoldDB" id="A0A0K2RZH1"/>
<protein>
    <submittedName>
        <fullName evidence="10">ABC transporter</fullName>
    </submittedName>
</protein>
<evidence type="ECO:0000313" key="11">
    <source>
        <dbReference type="Proteomes" id="UP000066203"/>
    </source>
</evidence>
<dbReference type="GO" id="GO:0005886">
    <property type="term" value="C:plasma membrane"/>
    <property type="evidence" value="ECO:0007669"/>
    <property type="project" value="UniProtKB-SubCell"/>
</dbReference>
<evidence type="ECO:0000256" key="1">
    <source>
        <dbReference type="ARBA" id="ARBA00004651"/>
    </source>
</evidence>
<sequence>MLRNNLHYALLAVVHRWRRNLLTVLAMLAGTTTIIMLVGVSESSALNTSSQLASYDSTRLGVRLQPQTWDIPEDELLWRVNQVPEVKAAGTVTIDTQTTRPQVNRPGYEGQQTPLAIVSEAGLKARGAHIVEGHFSEPARERPGEPTVYLGVALAKELGVSTEPGRNMIEVNGMRAYVLGIIRDGGKNAALSSALILPTTSTFLPQAHTLQRGMDVIVNPGSADTVAEQLKQVLDPQRAPVDTNIEIPPSPVTLRASLTKDSRALTTIILVVLIVSTSFGIVMTMQISVWERRREIGINRALGLGRRDVAVSFLAEAALLGALGALGGFILGILGSWVVCLLNGWALSLPPLILGIPFLGLGVGIVAGALPAYAATKVQPLELLQ</sequence>
<feature type="transmembrane region" description="Helical" evidence="7">
    <location>
        <begin position="264"/>
        <end position="290"/>
    </location>
</feature>
<evidence type="ECO:0000256" key="6">
    <source>
        <dbReference type="ARBA" id="ARBA00038076"/>
    </source>
</evidence>
<feature type="transmembrane region" description="Helical" evidence="7">
    <location>
        <begin position="351"/>
        <end position="375"/>
    </location>
</feature>
<keyword evidence="2" id="KW-1003">Cell membrane</keyword>